<organism evidence="4 5">
    <name type="scientific">Selenomonas ruminantium</name>
    <dbReference type="NCBI Taxonomy" id="971"/>
    <lineage>
        <taxon>Bacteria</taxon>
        <taxon>Bacillati</taxon>
        <taxon>Bacillota</taxon>
        <taxon>Negativicutes</taxon>
        <taxon>Selenomonadales</taxon>
        <taxon>Selenomonadaceae</taxon>
        <taxon>Selenomonas</taxon>
    </lineage>
</organism>
<accession>A0A1H0V5Q5</accession>
<dbReference type="AlphaFoldDB" id="A0A1H0V5Q5"/>
<sequence length="211" mass="24764">MPKISEEEMLARRESIVDACAKLYETMSFKDITLKEVGKVTTFNRTAIYNYFNTKEEIFLALMQREYELWVADLEGMMAAHAAMSREELASALAHSLEKRQRLLKLLSMNHFDMEENSRHENLVEFKKAYGASLKAVHRCLDKYCPEMSEAEKTSFLYAYFPFMYGIYPYVMVTDKQRQAMEEADVGFRYYSIYEITYNCLRKLLGVEKSV</sequence>
<protein>
    <submittedName>
        <fullName evidence="4">Transcriptional regulator, TetR family</fullName>
    </submittedName>
</protein>
<evidence type="ECO:0000259" key="3">
    <source>
        <dbReference type="PROSITE" id="PS50977"/>
    </source>
</evidence>
<keyword evidence="1 2" id="KW-0238">DNA-binding</keyword>
<dbReference type="EMBL" id="FNJQ01000045">
    <property type="protein sequence ID" value="SDP73882.1"/>
    <property type="molecule type" value="Genomic_DNA"/>
</dbReference>
<dbReference type="GO" id="GO:0003677">
    <property type="term" value="F:DNA binding"/>
    <property type="evidence" value="ECO:0007669"/>
    <property type="project" value="UniProtKB-UniRule"/>
</dbReference>
<feature type="domain" description="HTH tetR-type" evidence="3">
    <location>
        <begin position="10"/>
        <end position="70"/>
    </location>
</feature>
<dbReference type="RefSeq" id="WP_074573471.1">
    <property type="nucleotide sequence ID" value="NZ_FNJQ01000045.1"/>
</dbReference>
<dbReference type="OrthoDB" id="1634029at2"/>
<dbReference type="Pfam" id="PF17929">
    <property type="entry name" value="TetR_C_34"/>
    <property type="match status" value="1"/>
</dbReference>
<evidence type="ECO:0000256" key="1">
    <source>
        <dbReference type="ARBA" id="ARBA00023125"/>
    </source>
</evidence>
<gene>
    <name evidence="4" type="ORF">SAMN05216366_14524</name>
</gene>
<evidence type="ECO:0000256" key="2">
    <source>
        <dbReference type="PROSITE-ProRule" id="PRU00335"/>
    </source>
</evidence>
<dbReference type="PROSITE" id="PS50977">
    <property type="entry name" value="HTH_TETR_2"/>
    <property type="match status" value="1"/>
</dbReference>
<dbReference type="Proteomes" id="UP000182412">
    <property type="component" value="Unassembled WGS sequence"/>
</dbReference>
<dbReference type="Pfam" id="PF00440">
    <property type="entry name" value="TetR_N"/>
    <property type="match status" value="1"/>
</dbReference>
<reference evidence="4 5" key="1">
    <citation type="submission" date="2016-10" db="EMBL/GenBank/DDBJ databases">
        <authorList>
            <person name="de Groot N.N."/>
        </authorList>
    </citation>
    <scope>NUCLEOTIDE SEQUENCE [LARGE SCALE GENOMIC DNA]</scope>
    <source>
        <strain evidence="4 5">S137</strain>
    </source>
</reference>
<dbReference type="InterPro" id="IPR001647">
    <property type="entry name" value="HTH_TetR"/>
</dbReference>
<dbReference type="InterPro" id="IPR041483">
    <property type="entry name" value="TetR_C_34"/>
</dbReference>
<evidence type="ECO:0000313" key="5">
    <source>
        <dbReference type="Proteomes" id="UP000182412"/>
    </source>
</evidence>
<dbReference type="SUPFAM" id="SSF46689">
    <property type="entry name" value="Homeodomain-like"/>
    <property type="match status" value="1"/>
</dbReference>
<dbReference type="Gene3D" id="1.10.357.10">
    <property type="entry name" value="Tetracycline Repressor, domain 2"/>
    <property type="match status" value="1"/>
</dbReference>
<feature type="DNA-binding region" description="H-T-H motif" evidence="2">
    <location>
        <begin position="33"/>
        <end position="52"/>
    </location>
</feature>
<proteinExistence type="predicted"/>
<evidence type="ECO:0000313" key="4">
    <source>
        <dbReference type="EMBL" id="SDP73882.1"/>
    </source>
</evidence>
<dbReference type="InterPro" id="IPR009057">
    <property type="entry name" value="Homeodomain-like_sf"/>
</dbReference>
<name>A0A1H0V5Q5_SELRU</name>